<name>A0ACC8XFA2_9FIRM</name>
<reference evidence="1" key="1">
    <citation type="submission" date="2016-08" db="EMBL/GenBank/DDBJ databases">
        <authorList>
            <person name="Ngugi D.K."/>
            <person name="Miyake S."/>
            <person name="Stingl U."/>
        </authorList>
    </citation>
    <scope>NUCLEOTIDE SEQUENCE</scope>
    <source>
        <strain evidence="1">SCG-B11WGA-EpuloA1</strain>
    </source>
</reference>
<comment type="caution">
    <text evidence="1">The sequence shown here is derived from an EMBL/GenBank/DDBJ whole genome shotgun (WGS) entry which is preliminary data.</text>
</comment>
<evidence type="ECO:0000313" key="2">
    <source>
        <dbReference type="Proteomes" id="UP000188605"/>
    </source>
</evidence>
<accession>A0ACC8XFA2</accession>
<dbReference type="Proteomes" id="UP000188605">
    <property type="component" value="Unassembled WGS sequence"/>
</dbReference>
<sequence length="518" mass="57378">MKRIYKKLIAILAVSAITTSTFIGCSSSDAESNVSDGSIQIGIKSDLTSLDPHGQNDVVSGYAVRHMYDTLIDVTFENEFVPKLAESWTISEDGTVYDFKLKENVKFHDGSILTAEDVKFSLERQKNSARVGHLIAMIKDIEVIDNLNFKIIMDTPSNSLISSMAHMGCSVLNKAYVEALEAEGKKLADAPMGTGPYKFESWTPGSSFSLVKNPDYYDSANSAKNDKLEFKIIPEDTSRTIALENGEIDLMMGVPTIDAQRIQDNSDLALDLFDQTRMEYFAINHDKEPFDDVLVREAMNYAINKDDILTVMYDGRGETINSYFTPVTIGYHEVDSPYTYNPEKAKSLLKEAGLEDGFTFNCYVSSAEREKGATVIQANLKEFGITMNIEMMESSTFFDKTGKGDHDACMTGWSANADPDNTFRPLFSSSTVGDGGNRCFYRNEEVDALIDVAATNPDPAAVVDAQTKMFEIFTEDALWVPLVNPDGMVARDADLEGLGMSSMGMERFEGLHFKEIAE</sequence>
<proteinExistence type="predicted"/>
<gene>
    <name evidence="1" type="ORF">AN396_02405</name>
</gene>
<dbReference type="EMBL" id="LJDB01000021">
    <property type="protein sequence ID" value="ONI42098.1"/>
    <property type="molecule type" value="Genomic_DNA"/>
</dbReference>
<keyword evidence="2" id="KW-1185">Reference proteome</keyword>
<protein>
    <submittedName>
        <fullName evidence="1">Uncharacterized protein</fullName>
    </submittedName>
</protein>
<evidence type="ECO:0000313" key="1">
    <source>
        <dbReference type="EMBL" id="ONI42098.1"/>
    </source>
</evidence>
<organism evidence="1 2">
    <name type="scientific">Candidatus Epulonipiscium fishelsonii</name>
    <dbReference type="NCBI Taxonomy" id="77094"/>
    <lineage>
        <taxon>Bacteria</taxon>
        <taxon>Bacillati</taxon>
        <taxon>Bacillota</taxon>
        <taxon>Clostridia</taxon>
        <taxon>Lachnospirales</taxon>
        <taxon>Lachnospiraceae</taxon>
        <taxon>Candidatus Epulonipiscium</taxon>
    </lineage>
</organism>